<dbReference type="GO" id="GO:0009089">
    <property type="term" value="P:lysine biosynthetic process via diaminopimelate"/>
    <property type="evidence" value="ECO:0007669"/>
    <property type="project" value="InterPro"/>
</dbReference>
<protein>
    <recommendedName>
        <fullName evidence="5">Diaminopimelate epimerase</fullName>
    </recommendedName>
</protein>
<keyword evidence="2" id="KW-0413">Isomerase</keyword>
<evidence type="ECO:0008006" key="5">
    <source>
        <dbReference type="Google" id="ProtNLM"/>
    </source>
</evidence>
<comment type="similarity">
    <text evidence="1">Belongs to the diaminopimelate epimerase family.</text>
</comment>
<dbReference type="InterPro" id="IPR001653">
    <property type="entry name" value="DAP_epimerase_DapF"/>
</dbReference>
<dbReference type="SUPFAM" id="SSF54506">
    <property type="entry name" value="Diaminopimelate epimerase-like"/>
    <property type="match status" value="2"/>
</dbReference>
<dbReference type="PANTHER" id="PTHR31689">
    <property type="entry name" value="DIAMINOPIMELATE EPIMERASE, CHLOROPLASTIC"/>
    <property type="match status" value="1"/>
</dbReference>
<accession>A0AAN8Q5Q3</accession>
<sequence>MNVVSFRKYHGAGNDFIVIDNRHDDNTTSITSNQRNSMCHRNFGIGADGILEIMSSSTANFKLIYYNADGHVGSLCGNGSRCAIAYVLNSPDNHRSQELTFECNGVLYHGGYISQDNKYYLYMNDVQVNNIYRLDDSNYFLDTGSPHHVQFVTNIQTVNVGEVGSELCYGRYSPHGSNVNFCTRTVDNLIKARTFERGVDRETLACGTGATAVALVAHLHDTRTVVDEVSPVSYDIEMPGGTLKVEFKASKEIISDIKLIGPAVEVFQGSYPLI</sequence>
<proteinExistence type="inferred from homology"/>
<dbReference type="HAMAP" id="MF_00197">
    <property type="entry name" value="DAP_epimerase"/>
    <property type="match status" value="1"/>
</dbReference>
<organism evidence="3 4">
    <name type="scientific">Patella caerulea</name>
    <name type="common">Rayed Mediterranean limpet</name>
    <dbReference type="NCBI Taxonomy" id="87958"/>
    <lineage>
        <taxon>Eukaryota</taxon>
        <taxon>Metazoa</taxon>
        <taxon>Spiralia</taxon>
        <taxon>Lophotrochozoa</taxon>
        <taxon>Mollusca</taxon>
        <taxon>Gastropoda</taxon>
        <taxon>Patellogastropoda</taxon>
        <taxon>Patelloidea</taxon>
        <taxon>Patellidae</taxon>
        <taxon>Patella</taxon>
    </lineage>
</organism>
<evidence type="ECO:0000313" key="3">
    <source>
        <dbReference type="EMBL" id="KAK6192245.1"/>
    </source>
</evidence>
<evidence type="ECO:0000256" key="1">
    <source>
        <dbReference type="ARBA" id="ARBA00010219"/>
    </source>
</evidence>
<dbReference type="NCBIfam" id="TIGR00652">
    <property type="entry name" value="DapF"/>
    <property type="match status" value="1"/>
</dbReference>
<dbReference type="Pfam" id="PF01678">
    <property type="entry name" value="DAP_epimerase"/>
    <property type="match status" value="2"/>
</dbReference>
<dbReference type="EMBL" id="JAZGQO010000002">
    <property type="protein sequence ID" value="KAK6192245.1"/>
    <property type="molecule type" value="Genomic_DNA"/>
</dbReference>
<evidence type="ECO:0000256" key="2">
    <source>
        <dbReference type="ARBA" id="ARBA00023235"/>
    </source>
</evidence>
<dbReference type="Gene3D" id="3.10.310.10">
    <property type="entry name" value="Diaminopimelate Epimerase, Chain A, domain 1"/>
    <property type="match status" value="2"/>
</dbReference>
<evidence type="ECO:0000313" key="4">
    <source>
        <dbReference type="Proteomes" id="UP001347796"/>
    </source>
</evidence>
<gene>
    <name evidence="3" type="ORF">SNE40_003747</name>
</gene>
<reference evidence="3 4" key="1">
    <citation type="submission" date="2024-01" db="EMBL/GenBank/DDBJ databases">
        <title>The genome of the rayed Mediterranean limpet Patella caerulea (Linnaeus, 1758).</title>
        <authorList>
            <person name="Anh-Thu Weber A."/>
            <person name="Halstead-Nussloch G."/>
        </authorList>
    </citation>
    <scope>NUCLEOTIDE SEQUENCE [LARGE SCALE GENOMIC DNA]</scope>
    <source>
        <strain evidence="3">AATW-2023a</strain>
        <tissue evidence="3">Whole specimen</tissue>
    </source>
</reference>
<keyword evidence="4" id="KW-1185">Reference proteome</keyword>
<dbReference type="AlphaFoldDB" id="A0AAN8Q5Q3"/>
<comment type="caution">
    <text evidence="3">The sequence shown here is derived from an EMBL/GenBank/DDBJ whole genome shotgun (WGS) entry which is preliminary data.</text>
</comment>
<name>A0AAN8Q5Q3_PATCE</name>
<dbReference type="GO" id="GO:0005829">
    <property type="term" value="C:cytosol"/>
    <property type="evidence" value="ECO:0007669"/>
    <property type="project" value="TreeGrafter"/>
</dbReference>
<dbReference type="Proteomes" id="UP001347796">
    <property type="component" value="Unassembled WGS sequence"/>
</dbReference>
<dbReference type="PANTHER" id="PTHR31689:SF0">
    <property type="entry name" value="DIAMINOPIMELATE EPIMERASE"/>
    <property type="match status" value="1"/>
</dbReference>
<dbReference type="GO" id="GO:0008837">
    <property type="term" value="F:diaminopimelate epimerase activity"/>
    <property type="evidence" value="ECO:0007669"/>
    <property type="project" value="InterPro"/>
</dbReference>